<dbReference type="Pfam" id="PF07687">
    <property type="entry name" value="M20_dimer"/>
    <property type="match status" value="1"/>
</dbReference>
<dbReference type="GO" id="GO:0046872">
    <property type="term" value="F:metal ion binding"/>
    <property type="evidence" value="ECO:0007669"/>
    <property type="project" value="UniProtKB-KW"/>
</dbReference>
<dbReference type="PROSITE" id="PS00758">
    <property type="entry name" value="ARGE_DAPE_CPG2_1"/>
    <property type="match status" value="1"/>
</dbReference>
<dbReference type="InterPro" id="IPR001261">
    <property type="entry name" value="ArgE/DapE_CS"/>
</dbReference>
<keyword evidence="2" id="KW-0479">Metal-binding</keyword>
<dbReference type="Gene3D" id="3.30.70.360">
    <property type="match status" value="1"/>
</dbReference>
<feature type="domain" description="Peptidase M20 dimerisation" evidence="6">
    <location>
        <begin position="158"/>
        <end position="264"/>
    </location>
</feature>
<protein>
    <submittedName>
        <fullName evidence="7">M20/M25/M40 family metallo-hydrolase</fullName>
    </submittedName>
</protein>
<comment type="caution">
    <text evidence="7">The sequence shown here is derived from an EMBL/GenBank/DDBJ whole genome shotgun (WGS) entry which is preliminary data.</text>
</comment>
<dbReference type="PANTHER" id="PTHR43808:SF31">
    <property type="entry name" value="N-ACETYL-L-CITRULLINE DEACETYLASE"/>
    <property type="match status" value="1"/>
</dbReference>
<evidence type="ECO:0000259" key="6">
    <source>
        <dbReference type="Pfam" id="PF07687"/>
    </source>
</evidence>
<accession>A0A3A8JY38</accession>
<reference evidence="8" key="1">
    <citation type="submission" date="2018-09" db="EMBL/GenBank/DDBJ databases">
        <authorList>
            <person name="Livingstone P.G."/>
            <person name="Whitworth D.E."/>
        </authorList>
    </citation>
    <scope>NUCLEOTIDE SEQUENCE [LARGE SCALE GENOMIC DNA]</scope>
    <source>
        <strain evidence="8">CA043D</strain>
    </source>
</reference>
<dbReference type="EMBL" id="RAWE01000085">
    <property type="protein sequence ID" value="RKH00833.1"/>
    <property type="molecule type" value="Genomic_DNA"/>
</dbReference>
<evidence type="ECO:0000256" key="1">
    <source>
        <dbReference type="ARBA" id="ARBA00001947"/>
    </source>
</evidence>
<dbReference type="AlphaFoldDB" id="A0A3A8JY38"/>
<dbReference type="GO" id="GO:0008777">
    <property type="term" value="F:acetylornithine deacetylase activity"/>
    <property type="evidence" value="ECO:0007669"/>
    <property type="project" value="TreeGrafter"/>
</dbReference>
<evidence type="ECO:0000313" key="8">
    <source>
        <dbReference type="Proteomes" id="UP000268313"/>
    </source>
</evidence>
<dbReference type="GO" id="GO:0006526">
    <property type="term" value="P:L-arginine biosynthetic process"/>
    <property type="evidence" value="ECO:0007669"/>
    <property type="project" value="TreeGrafter"/>
</dbReference>
<dbReference type="InterPro" id="IPR002933">
    <property type="entry name" value="Peptidase_M20"/>
</dbReference>
<organism evidence="7 8">
    <name type="scientific">Corallococcus carmarthensis</name>
    <dbReference type="NCBI Taxonomy" id="2316728"/>
    <lineage>
        <taxon>Bacteria</taxon>
        <taxon>Pseudomonadati</taxon>
        <taxon>Myxococcota</taxon>
        <taxon>Myxococcia</taxon>
        <taxon>Myxococcales</taxon>
        <taxon>Cystobacterineae</taxon>
        <taxon>Myxococcaceae</taxon>
        <taxon>Corallococcus</taxon>
    </lineage>
</organism>
<dbReference type="SUPFAM" id="SSF53187">
    <property type="entry name" value="Zn-dependent exopeptidases"/>
    <property type="match status" value="1"/>
</dbReference>
<dbReference type="RefSeq" id="WP_120604594.1">
    <property type="nucleotide sequence ID" value="NZ_RAWE01000085.1"/>
</dbReference>
<keyword evidence="3 7" id="KW-0378">Hydrolase</keyword>
<dbReference type="SUPFAM" id="SSF55031">
    <property type="entry name" value="Bacterial exopeptidase dimerisation domain"/>
    <property type="match status" value="1"/>
</dbReference>
<evidence type="ECO:0000313" key="7">
    <source>
        <dbReference type="EMBL" id="RKH00833.1"/>
    </source>
</evidence>
<dbReference type="Gene3D" id="3.40.630.10">
    <property type="entry name" value="Zn peptidases"/>
    <property type="match status" value="1"/>
</dbReference>
<dbReference type="InterPro" id="IPR011650">
    <property type="entry name" value="Peptidase_M20_dimer"/>
</dbReference>
<dbReference type="InterPro" id="IPR036264">
    <property type="entry name" value="Bact_exopeptidase_dim_dom"/>
</dbReference>
<keyword evidence="8" id="KW-1185">Reference proteome</keyword>
<evidence type="ECO:0000256" key="5">
    <source>
        <dbReference type="ARBA" id="ARBA00023285"/>
    </source>
</evidence>
<keyword evidence="5" id="KW-0170">Cobalt</keyword>
<gene>
    <name evidence="7" type="ORF">D7X32_22345</name>
</gene>
<dbReference type="Pfam" id="PF01546">
    <property type="entry name" value="Peptidase_M20"/>
    <property type="match status" value="1"/>
</dbReference>
<evidence type="ECO:0000256" key="2">
    <source>
        <dbReference type="ARBA" id="ARBA00022723"/>
    </source>
</evidence>
<sequence length="356" mass="37102">MNPAELLTALVATPSVSGDEARIADLVSGHAESWGARVHRQGHNVWFSVGSGPKRLLVNSHLDTVKPCAGWNTEPQEAVWKDDTLYGLGANDAKGCVTAMLLTAKALLTEGAPEGVECVFALTAEEETGGKGLGPLLSTLGPLDAAIVGEPTSLKPCTAQRGMLLLRCVAHGKSGHVAHAHTGGLGSESNAILKAARDIQAVSALRFPAHPLLGEARAQVTQVSGGLARNQVPDRCEFFVDLRTTPGMDHAKVAQDVGAALESEVVVHSARYLPKGTDAAHPLVRAAVAASGQGTVGSSTTSDWAFLGDLPAVKVGPGDTLRSHQANEYLTRAELEAGLAFYRRLLHGYAGEVSRG</sequence>
<name>A0A3A8JY38_9BACT</name>
<keyword evidence="4" id="KW-0862">Zinc</keyword>
<evidence type="ECO:0000256" key="4">
    <source>
        <dbReference type="ARBA" id="ARBA00022833"/>
    </source>
</evidence>
<proteinExistence type="predicted"/>
<dbReference type="OrthoDB" id="5443984at2"/>
<dbReference type="PANTHER" id="PTHR43808">
    <property type="entry name" value="ACETYLORNITHINE DEACETYLASE"/>
    <property type="match status" value="1"/>
</dbReference>
<comment type="cofactor">
    <cofactor evidence="1">
        <name>Zn(2+)</name>
        <dbReference type="ChEBI" id="CHEBI:29105"/>
    </cofactor>
</comment>
<dbReference type="Proteomes" id="UP000268313">
    <property type="component" value="Unassembled WGS sequence"/>
</dbReference>
<dbReference type="InterPro" id="IPR050072">
    <property type="entry name" value="Peptidase_M20A"/>
</dbReference>
<evidence type="ECO:0000256" key="3">
    <source>
        <dbReference type="ARBA" id="ARBA00022801"/>
    </source>
</evidence>